<dbReference type="STRING" id="28125.HMPREF3202_00973"/>
<feature type="signal peptide" evidence="3">
    <location>
        <begin position="1"/>
        <end position="21"/>
    </location>
</feature>
<keyword evidence="1 3" id="KW-0732">Signal</keyword>
<keyword evidence="2" id="KW-0472">Membrane</keyword>
<protein>
    <recommendedName>
        <fullName evidence="8">SmpA / OmlA family protein</fullName>
    </recommendedName>
</protein>
<evidence type="ECO:0000256" key="3">
    <source>
        <dbReference type="SAM" id="SignalP"/>
    </source>
</evidence>
<dbReference type="EMBL" id="LTAG01000040">
    <property type="protein sequence ID" value="KXO17565.1"/>
    <property type="molecule type" value="Genomic_DNA"/>
</dbReference>
<evidence type="ECO:0000259" key="4">
    <source>
        <dbReference type="Pfam" id="PF04355"/>
    </source>
</evidence>
<evidence type="ECO:0000313" key="6">
    <source>
        <dbReference type="EMBL" id="KXO17565.1"/>
    </source>
</evidence>
<dbReference type="Proteomes" id="UP000070093">
    <property type="component" value="Unassembled WGS sequence"/>
</dbReference>
<dbReference type="Pfam" id="PF14771">
    <property type="entry name" value="DUF4476"/>
    <property type="match status" value="1"/>
</dbReference>
<comment type="caution">
    <text evidence="6">The sequence shown here is derived from an EMBL/GenBank/DDBJ whole genome shotgun (WGS) entry which is preliminary data.</text>
</comment>
<evidence type="ECO:0000256" key="1">
    <source>
        <dbReference type="ARBA" id="ARBA00022729"/>
    </source>
</evidence>
<dbReference type="InterPro" id="IPR037873">
    <property type="entry name" value="BamE-like"/>
</dbReference>
<dbReference type="InterPro" id="IPR007450">
    <property type="entry name" value="BamE_dom"/>
</dbReference>
<feature type="domain" description="DUF4476" evidence="5">
    <location>
        <begin position="134"/>
        <end position="223"/>
    </location>
</feature>
<dbReference type="InterPro" id="IPR028011">
    <property type="entry name" value="DUF4476"/>
</dbReference>
<dbReference type="PATRIC" id="fig|28125.4.peg.961"/>
<dbReference type="GO" id="GO:0019867">
    <property type="term" value="C:outer membrane"/>
    <property type="evidence" value="ECO:0007669"/>
    <property type="project" value="InterPro"/>
</dbReference>
<name>A0A137SYP5_9BACT</name>
<accession>A0A137SYP5</accession>
<dbReference type="AlphaFoldDB" id="A0A137SYP5"/>
<evidence type="ECO:0000313" key="7">
    <source>
        <dbReference type="Proteomes" id="UP000070093"/>
    </source>
</evidence>
<sequence length="234" mass="27007">MLMKKYFFIVLLSFFSICVFAQKPKMKNVDKLEVGMDMSEVKALIGNPSERSADHEEEVWIYYYMRSLIYRVTTITFNQRKVVAFETTTNDDMYKDANLSTRTNSQPIPPPISQSGTIIFPPMQDPYFGYLPPMSDAAFQQLKQYYNSETWDEGKIKILKVAALGGLFTCKQCAYFMSSKTWDEEKLAVARILLPRVIDLQNASSLHTLLNFQDSHTKLDNIIKDVSLQRGMMR</sequence>
<evidence type="ECO:0000256" key="2">
    <source>
        <dbReference type="ARBA" id="ARBA00023136"/>
    </source>
</evidence>
<reference evidence="6 7" key="1">
    <citation type="submission" date="2016-02" db="EMBL/GenBank/DDBJ databases">
        <authorList>
            <person name="Wen L."/>
            <person name="He K."/>
            <person name="Yang H."/>
        </authorList>
    </citation>
    <scope>NUCLEOTIDE SEQUENCE [LARGE SCALE GENOMIC DNA]</scope>
    <source>
        <strain evidence="6 7">GED7880</strain>
    </source>
</reference>
<feature type="domain" description="Outer membrane protein assembly factor BamE" evidence="4">
    <location>
        <begin position="26"/>
        <end position="86"/>
    </location>
</feature>
<evidence type="ECO:0008006" key="8">
    <source>
        <dbReference type="Google" id="ProtNLM"/>
    </source>
</evidence>
<evidence type="ECO:0000259" key="5">
    <source>
        <dbReference type="Pfam" id="PF14771"/>
    </source>
</evidence>
<dbReference type="Gene3D" id="3.30.1450.10">
    <property type="match status" value="1"/>
</dbReference>
<gene>
    <name evidence="6" type="ORF">HMPREF3202_00973</name>
</gene>
<organism evidence="6 7">
    <name type="scientific">Prevotella bivia</name>
    <dbReference type="NCBI Taxonomy" id="28125"/>
    <lineage>
        <taxon>Bacteria</taxon>
        <taxon>Pseudomonadati</taxon>
        <taxon>Bacteroidota</taxon>
        <taxon>Bacteroidia</taxon>
        <taxon>Bacteroidales</taxon>
        <taxon>Prevotellaceae</taxon>
        <taxon>Prevotella</taxon>
    </lineage>
</organism>
<dbReference type="eggNOG" id="ENOG502ZPQN">
    <property type="taxonomic scope" value="Bacteria"/>
</dbReference>
<feature type="chain" id="PRO_5007481109" description="SmpA / OmlA family protein" evidence="3">
    <location>
        <begin position="22"/>
        <end position="234"/>
    </location>
</feature>
<dbReference type="Pfam" id="PF04355">
    <property type="entry name" value="BamE"/>
    <property type="match status" value="1"/>
</dbReference>
<proteinExistence type="predicted"/>